<feature type="domain" description="Response regulatory" evidence="12">
    <location>
        <begin position="853"/>
        <end position="969"/>
    </location>
</feature>
<dbReference type="AlphaFoldDB" id="A0A7C0YB26"/>
<dbReference type="GO" id="GO:0000155">
    <property type="term" value="F:phosphorelay sensor kinase activity"/>
    <property type="evidence" value="ECO:0007669"/>
    <property type="project" value="InterPro"/>
</dbReference>
<feature type="domain" description="PAC" evidence="14">
    <location>
        <begin position="403"/>
        <end position="460"/>
    </location>
</feature>
<dbReference type="EMBL" id="DRBS01000406">
    <property type="protein sequence ID" value="HDD45371.1"/>
    <property type="molecule type" value="Genomic_DNA"/>
</dbReference>
<dbReference type="CDD" id="cd00156">
    <property type="entry name" value="REC"/>
    <property type="match status" value="1"/>
</dbReference>
<dbReference type="CDD" id="cd00130">
    <property type="entry name" value="PAS"/>
    <property type="match status" value="2"/>
</dbReference>
<evidence type="ECO:0000259" key="11">
    <source>
        <dbReference type="PROSITE" id="PS50109"/>
    </source>
</evidence>
<protein>
    <recommendedName>
        <fullName evidence="2">histidine kinase</fullName>
        <ecNumber evidence="2">2.7.13.3</ecNumber>
    </recommendedName>
</protein>
<feature type="transmembrane region" description="Helical" evidence="10">
    <location>
        <begin position="12"/>
        <end position="32"/>
    </location>
</feature>
<evidence type="ECO:0000256" key="3">
    <source>
        <dbReference type="ARBA" id="ARBA00022553"/>
    </source>
</evidence>
<dbReference type="InterPro" id="IPR011006">
    <property type="entry name" value="CheY-like_superfamily"/>
</dbReference>
<keyword evidence="10" id="KW-0812">Transmembrane</keyword>
<dbReference type="InterPro" id="IPR005467">
    <property type="entry name" value="His_kinase_dom"/>
</dbReference>
<organism evidence="15">
    <name type="scientific">Desulfofervidus auxilii</name>
    <dbReference type="NCBI Taxonomy" id="1621989"/>
    <lineage>
        <taxon>Bacteria</taxon>
        <taxon>Pseudomonadati</taxon>
        <taxon>Thermodesulfobacteriota</taxon>
        <taxon>Candidatus Desulfofervidia</taxon>
        <taxon>Candidatus Desulfofervidales</taxon>
        <taxon>Candidatus Desulfofervidaceae</taxon>
        <taxon>Candidatus Desulfofervidus</taxon>
    </lineage>
</organism>
<dbReference type="PANTHER" id="PTHR43065">
    <property type="entry name" value="SENSOR HISTIDINE KINASE"/>
    <property type="match status" value="1"/>
</dbReference>
<feature type="transmembrane region" description="Helical" evidence="10">
    <location>
        <begin position="301"/>
        <end position="323"/>
    </location>
</feature>
<dbReference type="InterPro" id="IPR036097">
    <property type="entry name" value="HisK_dim/P_sf"/>
</dbReference>
<dbReference type="Pfam" id="PF13426">
    <property type="entry name" value="PAS_9"/>
    <property type="match status" value="1"/>
</dbReference>
<evidence type="ECO:0000256" key="5">
    <source>
        <dbReference type="ARBA" id="ARBA00022741"/>
    </source>
</evidence>
<dbReference type="PROSITE" id="PS50110">
    <property type="entry name" value="RESPONSE_REGULATORY"/>
    <property type="match status" value="1"/>
</dbReference>
<keyword evidence="10" id="KW-1133">Transmembrane helix</keyword>
<dbReference type="PRINTS" id="PR00344">
    <property type="entry name" value="BCTRLSENSOR"/>
</dbReference>
<evidence type="ECO:0000256" key="4">
    <source>
        <dbReference type="ARBA" id="ARBA00022679"/>
    </source>
</evidence>
<feature type="modified residue" description="4-aspartylphosphate" evidence="9">
    <location>
        <position position="904"/>
    </location>
</feature>
<evidence type="ECO:0000256" key="10">
    <source>
        <dbReference type="SAM" id="Phobius"/>
    </source>
</evidence>
<dbReference type="Gene3D" id="3.30.450.20">
    <property type="entry name" value="PAS domain"/>
    <property type="match status" value="3"/>
</dbReference>
<dbReference type="InterPro" id="IPR000700">
    <property type="entry name" value="PAS-assoc_C"/>
</dbReference>
<dbReference type="SUPFAM" id="SSF47384">
    <property type="entry name" value="Homodimeric domain of signal transducing histidine kinase"/>
    <property type="match status" value="1"/>
</dbReference>
<feature type="domain" description="PAS" evidence="13">
    <location>
        <begin position="479"/>
        <end position="549"/>
    </location>
</feature>
<keyword evidence="10" id="KW-0472">Membrane</keyword>
<dbReference type="GO" id="GO:0005524">
    <property type="term" value="F:ATP binding"/>
    <property type="evidence" value="ECO:0007669"/>
    <property type="project" value="UniProtKB-KW"/>
</dbReference>
<dbReference type="Gene3D" id="1.10.287.130">
    <property type="match status" value="1"/>
</dbReference>
<dbReference type="SMART" id="SM00448">
    <property type="entry name" value="REC"/>
    <property type="match status" value="1"/>
</dbReference>
<dbReference type="EC" id="2.7.13.3" evidence="2"/>
<feature type="domain" description="Histidine kinase" evidence="11">
    <location>
        <begin position="615"/>
        <end position="830"/>
    </location>
</feature>
<evidence type="ECO:0000313" key="15">
    <source>
        <dbReference type="EMBL" id="HDD45371.1"/>
    </source>
</evidence>
<dbReference type="InterPro" id="IPR001789">
    <property type="entry name" value="Sig_transdc_resp-reg_receiver"/>
</dbReference>
<evidence type="ECO:0000256" key="1">
    <source>
        <dbReference type="ARBA" id="ARBA00000085"/>
    </source>
</evidence>
<dbReference type="SUPFAM" id="SSF55874">
    <property type="entry name" value="ATPase domain of HSP90 chaperone/DNA topoisomerase II/histidine kinase"/>
    <property type="match status" value="1"/>
</dbReference>
<dbReference type="InterPro" id="IPR000014">
    <property type="entry name" value="PAS"/>
</dbReference>
<name>A0A7C0YB26_DESA2</name>
<dbReference type="SUPFAM" id="SSF55785">
    <property type="entry name" value="PYP-like sensor domain (PAS domain)"/>
    <property type="match status" value="2"/>
</dbReference>
<keyword evidence="4" id="KW-0808">Transferase</keyword>
<dbReference type="PROSITE" id="PS50109">
    <property type="entry name" value="HIS_KIN"/>
    <property type="match status" value="1"/>
</dbReference>
<keyword evidence="8" id="KW-0902">Two-component regulatory system</keyword>
<gene>
    <name evidence="15" type="ORF">ENG63_11020</name>
</gene>
<dbReference type="Pfam" id="PF02518">
    <property type="entry name" value="HATPase_c"/>
    <property type="match status" value="1"/>
</dbReference>
<dbReference type="InterPro" id="IPR035965">
    <property type="entry name" value="PAS-like_dom_sf"/>
</dbReference>
<dbReference type="Pfam" id="PF08447">
    <property type="entry name" value="PAS_3"/>
    <property type="match status" value="1"/>
</dbReference>
<evidence type="ECO:0000259" key="13">
    <source>
        <dbReference type="PROSITE" id="PS50112"/>
    </source>
</evidence>
<evidence type="ECO:0000256" key="6">
    <source>
        <dbReference type="ARBA" id="ARBA00022777"/>
    </source>
</evidence>
<dbReference type="Gene3D" id="3.30.565.10">
    <property type="entry name" value="Histidine kinase-like ATPase, C-terminal domain"/>
    <property type="match status" value="1"/>
</dbReference>
<dbReference type="InterPro" id="IPR003661">
    <property type="entry name" value="HisK_dim/P_dom"/>
</dbReference>
<accession>A0A7C0YB26</accession>
<reference evidence="15" key="1">
    <citation type="journal article" date="2020" name="mSystems">
        <title>Genome- and Community-Level Interaction Insights into Carbon Utilization and Element Cycling Functions of Hydrothermarchaeota in Hydrothermal Sediment.</title>
        <authorList>
            <person name="Zhou Z."/>
            <person name="Liu Y."/>
            <person name="Xu W."/>
            <person name="Pan J."/>
            <person name="Luo Z.H."/>
            <person name="Li M."/>
        </authorList>
    </citation>
    <scope>NUCLEOTIDE SEQUENCE [LARGE SCALE GENOMIC DNA]</scope>
    <source>
        <strain evidence="15">HyVt-233</strain>
    </source>
</reference>
<keyword evidence="6" id="KW-0418">Kinase</keyword>
<evidence type="ECO:0000259" key="14">
    <source>
        <dbReference type="PROSITE" id="PS50113"/>
    </source>
</evidence>
<evidence type="ECO:0000256" key="9">
    <source>
        <dbReference type="PROSITE-ProRule" id="PRU00169"/>
    </source>
</evidence>
<dbReference type="InterPro" id="IPR004358">
    <property type="entry name" value="Sig_transdc_His_kin-like_C"/>
</dbReference>
<keyword evidence="3 9" id="KW-0597">Phosphoprotein</keyword>
<comment type="catalytic activity">
    <reaction evidence="1">
        <text>ATP + protein L-histidine = ADP + protein N-phospho-L-histidine.</text>
        <dbReference type="EC" id="2.7.13.3"/>
    </reaction>
</comment>
<proteinExistence type="predicted"/>
<evidence type="ECO:0000259" key="12">
    <source>
        <dbReference type="PROSITE" id="PS50110"/>
    </source>
</evidence>
<comment type="caution">
    <text evidence="15">The sequence shown here is derived from an EMBL/GenBank/DDBJ whole genome shotgun (WGS) entry which is preliminary data.</text>
</comment>
<dbReference type="InterPro" id="IPR036890">
    <property type="entry name" value="HATPase_C_sf"/>
</dbReference>
<dbReference type="InterPro" id="IPR003594">
    <property type="entry name" value="HATPase_dom"/>
</dbReference>
<keyword evidence="5" id="KW-0547">Nucleotide-binding</keyword>
<keyword evidence="7" id="KW-0067">ATP-binding</keyword>
<dbReference type="CDD" id="cd00082">
    <property type="entry name" value="HisKA"/>
    <property type="match status" value="1"/>
</dbReference>
<dbReference type="SUPFAM" id="SSF52172">
    <property type="entry name" value="CheY-like"/>
    <property type="match status" value="1"/>
</dbReference>
<dbReference type="Gene3D" id="3.40.50.2300">
    <property type="match status" value="1"/>
</dbReference>
<evidence type="ECO:0000256" key="7">
    <source>
        <dbReference type="ARBA" id="ARBA00022840"/>
    </source>
</evidence>
<dbReference type="PROSITE" id="PS50112">
    <property type="entry name" value="PAS"/>
    <property type="match status" value="1"/>
</dbReference>
<dbReference type="SMART" id="SM00091">
    <property type="entry name" value="PAS"/>
    <property type="match status" value="2"/>
</dbReference>
<dbReference type="SMART" id="SM00387">
    <property type="entry name" value="HATPase_c"/>
    <property type="match status" value="1"/>
</dbReference>
<evidence type="ECO:0000256" key="2">
    <source>
        <dbReference type="ARBA" id="ARBA00012438"/>
    </source>
</evidence>
<dbReference type="Proteomes" id="UP000886289">
    <property type="component" value="Unassembled WGS sequence"/>
</dbReference>
<evidence type="ECO:0000256" key="8">
    <source>
        <dbReference type="ARBA" id="ARBA00023012"/>
    </source>
</evidence>
<dbReference type="Pfam" id="PF00072">
    <property type="entry name" value="Response_reg"/>
    <property type="match status" value="1"/>
</dbReference>
<dbReference type="NCBIfam" id="TIGR00229">
    <property type="entry name" value="sensory_box"/>
    <property type="match status" value="2"/>
</dbReference>
<dbReference type="InterPro" id="IPR013655">
    <property type="entry name" value="PAS_fold_3"/>
</dbReference>
<sequence length="973" mass="112949">MKKISSINISVWIYIFILLSLILFILSQFYYYQKGLKEVEYQLDLQFNYELEKLQAFFYEEINSAILFFENYFGSLPSTYSPFEYFDFIAQRHLSALPLKVAFFFDKKNILKFYGQYNFTLPLKDLSQTEKFITYVQNAYKTKKVTFYLGNFLFFSKDISFPNTPFFVIIAPVFWPTLDNYIGAFVGFIDIKNLLEKYLNHLKKFIPQASFFIIDEKGIIIYHPDSSFCHQPFKKIFKDIPSAHQDKINIVIEQILKEEKGSCDGYDSRLVYTAFYFPDKTRWVFVYSYPKNLRKTYLYPLIKGGMISAFLIITFLALLLFTINRFYTSTIKFVSPYYQAIKSLIDPFVITDLNGRIIYANPAFKRYLSNKVKEGEKLCAISPDFHRGEMPLWHREMLNSIKKGKDYELPRYCFETAQGETFWTRVVFSVLKDAKGNPTYVAIDFNDITRQVKLEKTLEEYTEQLEELVIKRTQDLIESEEQYRQIFETQLMGIFIIQPTGEFLMFNEKFKEISGYNEEELLKLNFKSMCSPTERAALQKLFQDCLNQQSVFYREMRFFPKEKHTIFVDLFLQATRFKRETAILGFIYDITQRKALEEKLREQDRIAVLGEMAAGVAHDINNLLMMIMGNLELVNFFLEKNPIKAKSYLEKALNVAEEGEGIVRRLYAYAHKRLQTAEVISDLNKLLKETVLLTKPFWRTQARREGKEINVIEEYGNVGPIAGTPVELKEVFINLIKNAVEAIPEKGEIFIKTWQENKMNCVMIKDNGQGIPETIIPKIFEPFFSTKGEKGSGLGLAVSLGIVRAHGGDIKVESKEGKGATFYVYLPIIDPNLIVSLKKKEEVIKSSSLRKKKILVIDDEVEILTILREILTNLGIENFGVEIPYKAIELMKKFKDEIGLVITDLGMPEMSGFELAEKIKEITPETPIILLTGWGAAVSLEEIQAHKIDDVLSKPLGLDKLKELLKKYGFEVK</sequence>
<dbReference type="PANTHER" id="PTHR43065:SF46">
    <property type="entry name" value="C4-DICARBOXYLATE TRANSPORT SENSOR PROTEIN DCTB"/>
    <property type="match status" value="1"/>
</dbReference>
<dbReference type="PROSITE" id="PS50113">
    <property type="entry name" value="PAC"/>
    <property type="match status" value="1"/>
</dbReference>